<reference evidence="7" key="1">
    <citation type="submission" date="2018-11" db="EMBL/GenBank/DDBJ databases">
        <title>Proposal to divide the Flavobacteriaceae and reorganize its genera based on Amino Acid Identity values calculated from whole genome sequences.</title>
        <authorList>
            <person name="Nicholson A.C."/>
            <person name="Gulvik C.A."/>
            <person name="Whitney A.M."/>
            <person name="Humrighouse B.W."/>
            <person name="Bell M."/>
            <person name="Holmes B."/>
            <person name="Steigerwalt A."/>
            <person name="Villarma A."/>
            <person name="Sheth M."/>
            <person name="Batra D."/>
            <person name="Pryor J."/>
            <person name="Bernardet J.-F."/>
            <person name="Hugo C."/>
            <person name="Kampfer P."/>
            <person name="Newman J."/>
            <person name="Mcquiston J.R."/>
        </authorList>
    </citation>
    <scope>NUCLEOTIDE SEQUENCE [LARGE SCALE GENOMIC DNA]</scope>
    <source>
        <strain evidence="7">DSM 15235</strain>
    </source>
</reference>
<comment type="caution">
    <text evidence="5">The sequence shown here is derived from an EMBL/GenBank/DDBJ whole genome shotgun (WGS) entry which is preliminary data.</text>
</comment>
<dbReference type="OrthoDB" id="951108at2"/>
<sequence length="380" mass="39539">MKKNLLFCLSFLAAIFVNAQNDNCSGATTLSVGTSFASGAVTSTNVGATTDGTIASCDSDAAENVWFKVVVPASGKLTIETREVSTSLFDDSVLTVYSGACGTLTEVDCDDDGGQGTFSLLSLTGQTPGTTLYISVWKYDSTVDSGQFQISAYDPLPPANDNCSGAITLTVGTNFATGAITSTNLVASTDGTVPSCSADAVENVWYKVIVPPSGNLTIETQEISGSQFDDSVLTVYSGSCGSLTQVACDDDSGAGLFSLLTLTGQTPGSTLYISAWKYDSGTGSGEFKISAYDSSSLSTSEVAENKNNIKVSPNPFTDLITISHVSDVKSVAVLDVSGKLIKTIEKPSSSLYLGDLKDGIYLLTLKMNDGTVKTIKTIKK</sequence>
<keyword evidence="1 2" id="KW-0732">Signal</keyword>
<feature type="domain" description="T9SS-like galactose binding" evidence="4">
    <location>
        <begin position="20"/>
        <end position="149"/>
    </location>
</feature>
<dbReference type="NCBIfam" id="TIGR04183">
    <property type="entry name" value="Por_Secre_tail"/>
    <property type="match status" value="1"/>
</dbReference>
<dbReference type="RefSeq" id="WP_123262318.1">
    <property type="nucleotide sequence ID" value="NZ_RJTX01000001.1"/>
</dbReference>
<proteinExistence type="predicted"/>
<feature type="signal peptide" evidence="2">
    <location>
        <begin position="1"/>
        <end position="19"/>
    </location>
</feature>
<dbReference type="InterPro" id="IPR056600">
    <property type="entry name" value="GBD_T9SS_assoc"/>
</dbReference>
<accession>A0A3N0W6I5</accession>
<name>A0A3N0W6I5_9FLAO</name>
<feature type="chain" id="PRO_5018080810" evidence="2">
    <location>
        <begin position="20"/>
        <end position="380"/>
    </location>
</feature>
<dbReference type="Proteomes" id="UP000269375">
    <property type="component" value="Unassembled WGS sequence"/>
</dbReference>
<reference evidence="6 8" key="2">
    <citation type="submission" date="2019-03" db="EMBL/GenBank/DDBJ databases">
        <title>Genomic Encyclopedia of Archaeal and Bacterial Type Strains, Phase II (KMG-II): from individual species to whole genera.</title>
        <authorList>
            <person name="Goeker M."/>
        </authorList>
    </citation>
    <scope>NUCLEOTIDE SEQUENCE [LARGE SCALE GENOMIC DNA]</scope>
    <source>
        <strain evidence="6 8">DSM 15235</strain>
    </source>
</reference>
<dbReference type="EMBL" id="RJTX01000001">
    <property type="protein sequence ID" value="ROI00623.1"/>
    <property type="molecule type" value="Genomic_DNA"/>
</dbReference>
<evidence type="ECO:0000313" key="5">
    <source>
        <dbReference type="EMBL" id="ROI00623.1"/>
    </source>
</evidence>
<evidence type="ECO:0000259" key="3">
    <source>
        <dbReference type="Pfam" id="PF18962"/>
    </source>
</evidence>
<dbReference type="Pfam" id="PF18962">
    <property type="entry name" value="Por_Secre_tail"/>
    <property type="match status" value="1"/>
</dbReference>
<evidence type="ECO:0000313" key="6">
    <source>
        <dbReference type="EMBL" id="TDX94394.1"/>
    </source>
</evidence>
<organism evidence="5 7">
    <name type="scientific">Chryseobacterium daecheongense</name>
    <dbReference type="NCBI Taxonomy" id="192389"/>
    <lineage>
        <taxon>Bacteria</taxon>
        <taxon>Pseudomonadati</taxon>
        <taxon>Bacteroidota</taxon>
        <taxon>Flavobacteriia</taxon>
        <taxon>Flavobacteriales</taxon>
        <taxon>Weeksellaceae</taxon>
        <taxon>Chryseobacterium group</taxon>
        <taxon>Chryseobacterium</taxon>
    </lineage>
</organism>
<evidence type="ECO:0000259" key="4">
    <source>
        <dbReference type="Pfam" id="PF23759"/>
    </source>
</evidence>
<dbReference type="Proteomes" id="UP000295709">
    <property type="component" value="Unassembled WGS sequence"/>
</dbReference>
<dbReference type="EMBL" id="SOQW01000001">
    <property type="protein sequence ID" value="TDX94394.1"/>
    <property type="molecule type" value="Genomic_DNA"/>
</dbReference>
<dbReference type="Pfam" id="PF23759">
    <property type="entry name" value="GBD_T9SS_assoc"/>
    <property type="match status" value="2"/>
</dbReference>
<feature type="domain" description="Secretion system C-terminal sorting" evidence="3">
    <location>
        <begin position="312"/>
        <end position="373"/>
    </location>
</feature>
<keyword evidence="8" id="KW-1185">Reference proteome</keyword>
<dbReference type="Gene3D" id="2.60.120.380">
    <property type="match status" value="2"/>
</dbReference>
<dbReference type="AlphaFoldDB" id="A0A3N0W6I5"/>
<evidence type="ECO:0000313" key="8">
    <source>
        <dbReference type="Proteomes" id="UP000295709"/>
    </source>
</evidence>
<protein>
    <submittedName>
        <fullName evidence="6">Secreted protein (Por secretion system target)</fullName>
    </submittedName>
    <submittedName>
        <fullName evidence="5">T9SS C-terminal target domain-containing protein</fullName>
    </submittedName>
</protein>
<dbReference type="InterPro" id="IPR026444">
    <property type="entry name" value="Secre_tail"/>
</dbReference>
<evidence type="ECO:0000256" key="2">
    <source>
        <dbReference type="SAM" id="SignalP"/>
    </source>
</evidence>
<feature type="domain" description="T9SS-like galactose binding" evidence="4">
    <location>
        <begin position="159"/>
        <end position="253"/>
    </location>
</feature>
<evidence type="ECO:0000256" key="1">
    <source>
        <dbReference type="ARBA" id="ARBA00022729"/>
    </source>
</evidence>
<evidence type="ECO:0000313" key="7">
    <source>
        <dbReference type="Proteomes" id="UP000269375"/>
    </source>
</evidence>
<gene>
    <name evidence="6" type="ORF">BCF50_0159</name>
    <name evidence="5" type="ORF">EGI05_07005</name>
</gene>